<dbReference type="AlphaFoldDB" id="A0A4Y2TUG6"/>
<feature type="coiled-coil region" evidence="1">
    <location>
        <begin position="45"/>
        <end position="72"/>
    </location>
</feature>
<comment type="caution">
    <text evidence="3">The sequence shown here is derived from an EMBL/GenBank/DDBJ whole genome shotgun (WGS) entry which is preliminary data.</text>
</comment>
<protein>
    <recommendedName>
        <fullName evidence="2">Dynein heavy chain tail domain-containing protein</fullName>
    </recommendedName>
</protein>
<dbReference type="InterPro" id="IPR013594">
    <property type="entry name" value="Dynein_heavy_tail"/>
</dbReference>
<evidence type="ECO:0000313" key="4">
    <source>
        <dbReference type="Proteomes" id="UP000499080"/>
    </source>
</evidence>
<keyword evidence="1" id="KW-0175">Coiled coil</keyword>
<feature type="domain" description="Dynein heavy chain tail" evidence="2">
    <location>
        <begin position="1"/>
        <end position="84"/>
    </location>
</feature>
<sequence>MFDTIDELSVLHECHAEGIEMHSSKLNFIVNAIKGKTYDLLDHRKIDFINDYKEFKNQIAELKENLQQYINKQFLNVKGVYRSILSLKR</sequence>
<evidence type="ECO:0000313" key="3">
    <source>
        <dbReference type="EMBL" id="GBO04233.1"/>
    </source>
</evidence>
<organism evidence="3 4">
    <name type="scientific">Araneus ventricosus</name>
    <name type="common">Orbweaver spider</name>
    <name type="synonym">Epeira ventricosa</name>
    <dbReference type="NCBI Taxonomy" id="182803"/>
    <lineage>
        <taxon>Eukaryota</taxon>
        <taxon>Metazoa</taxon>
        <taxon>Ecdysozoa</taxon>
        <taxon>Arthropoda</taxon>
        <taxon>Chelicerata</taxon>
        <taxon>Arachnida</taxon>
        <taxon>Araneae</taxon>
        <taxon>Araneomorphae</taxon>
        <taxon>Entelegynae</taxon>
        <taxon>Araneoidea</taxon>
        <taxon>Araneidae</taxon>
        <taxon>Araneus</taxon>
    </lineage>
</organism>
<dbReference type="Pfam" id="PF08385">
    <property type="entry name" value="DHC_N1"/>
    <property type="match status" value="1"/>
</dbReference>
<dbReference type="OrthoDB" id="7583179at2759"/>
<keyword evidence="4" id="KW-1185">Reference proteome</keyword>
<reference evidence="3 4" key="1">
    <citation type="journal article" date="2019" name="Sci. Rep.">
        <title>Orb-weaving spider Araneus ventricosus genome elucidates the spidroin gene catalogue.</title>
        <authorList>
            <person name="Kono N."/>
            <person name="Nakamura H."/>
            <person name="Ohtoshi R."/>
            <person name="Moran D.A.P."/>
            <person name="Shinohara A."/>
            <person name="Yoshida Y."/>
            <person name="Fujiwara M."/>
            <person name="Mori M."/>
            <person name="Tomita M."/>
            <person name="Arakawa K."/>
        </authorList>
    </citation>
    <scope>NUCLEOTIDE SEQUENCE [LARGE SCALE GENOMIC DNA]</scope>
</reference>
<gene>
    <name evidence="3" type="ORF">AVEN_147888_1</name>
</gene>
<proteinExistence type="predicted"/>
<evidence type="ECO:0000256" key="1">
    <source>
        <dbReference type="SAM" id="Coils"/>
    </source>
</evidence>
<dbReference type="EMBL" id="BGPR01031267">
    <property type="protein sequence ID" value="GBO04233.1"/>
    <property type="molecule type" value="Genomic_DNA"/>
</dbReference>
<accession>A0A4Y2TUG6</accession>
<name>A0A4Y2TUG6_ARAVE</name>
<evidence type="ECO:0000259" key="2">
    <source>
        <dbReference type="Pfam" id="PF08385"/>
    </source>
</evidence>
<dbReference type="Proteomes" id="UP000499080">
    <property type="component" value="Unassembled WGS sequence"/>
</dbReference>